<proteinExistence type="predicted"/>
<protein>
    <recommendedName>
        <fullName evidence="3">Virilizer N-terminal domain-containing protein</fullName>
    </recommendedName>
</protein>
<gene>
    <name evidence="1" type="ORF">M407DRAFT_27506</name>
</gene>
<evidence type="ECO:0008006" key="3">
    <source>
        <dbReference type="Google" id="ProtNLM"/>
    </source>
</evidence>
<dbReference type="EMBL" id="KN823095">
    <property type="protein sequence ID" value="KIO23004.1"/>
    <property type="molecule type" value="Genomic_DNA"/>
</dbReference>
<dbReference type="STRING" id="1051891.A0A0C3QDS5"/>
<dbReference type="OrthoDB" id="2011702at2759"/>
<evidence type="ECO:0000313" key="2">
    <source>
        <dbReference type="Proteomes" id="UP000054248"/>
    </source>
</evidence>
<sequence>MLLLWAPALVPQGQSNLVAIRFKSAVCIDSIQIVPRGVSPFLREPHVVGETAPESFSIRIFMNTQSSGGDAGAQVKGPANTLASASLRFDGGLVDHIFSTRLLIFQGEFQRMSVAIYGTPAGESKLEEPLVESDISISSRSARISETLDPLVLSNPLTVAQALLRRTPDTQVSLGTIIPKCLGQQDQIANMNGNGAEYSMVSEPLPVLEDLLQAESPDDELVLDAVTELGALLGDAEIDNQTSIKDAKVIVAAVALLWTKALPW</sequence>
<dbReference type="Proteomes" id="UP000054248">
    <property type="component" value="Unassembled WGS sequence"/>
</dbReference>
<dbReference type="HOGENOM" id="CLU_1054458_0_0_1"/>
<dbReference type="AlphaFoldDB" id="A0A0C3QDS5"/>
<evidence type="ECO:0000313" key="1">
    <source>
        <dbReference type="EMBL" id="KIO23004.1"/>
    </source>
</evidence>
<reference evidence="1 2" key="1">
    <citation type="submission" date="2014-04" db="EMBL/GenBank/DDBJ databases">
        <authorList>
            <consortium name="DOE Joint Genome Institute"/>
            <person name="Kuo A."/>
            <person name="Girlanda M."/>
            <person name="Perotto S."/>
            <person name="Kohler A."/>
            <person name="Nagy L.G."/>
            <person name="Floudas D."/>
            <person name="Copeland A."/>
            <person name="Barry K.W."/>
            <person name="Cichocki N."/>
            <person name="Veneault-Fourrey C."/>
            <person name="LaButti K."/>
            <person name="Lindquist E.A."/>
            <person name="Lipzen A."/>
            <person name="Lundell T."/>
            <person name="Morin E."/>
            <person name="Murat C."/>
            <person name="Sun H."/>
            <person name="Tunlid A."/>
            <person name="Henrissat B."/>
            <person name="Grigoriev I.V."/>
            <person name="Hibbett D.S."/>
            <person name="Martin F."/>
            <person name="Nordberg H.P."/>
            <person name="Cantor M.N."/>
            <person name="Hua S.X."/>
        </authorList>
    </citation>
    <scope>NUCLEOTIDE SEQUENCE [LARGE SCALE GENOMIC DNA]</scope>
    <source>
        <strain evidence="1 2">MUT 4182</strain>
    </source>
</reference>
<name>A0A0C3QDS5_9AGAM</name>
<reference evidence="2" key="2">
    <citation type="submission" date="2015-01" db="EMBL/GenBank/DDBJ databases">
        <title>Evolutionary Origins and Diversification of the Mycorrhizal Mutualists.</title>
        <authorList>
            <consortium name="DOE Joint Genome Institute"/>
            <consortium name="Mycorrhizal Genomics Consortium"/>
            <person name="Kohler A."/>
            <person name="Kuo A."/>
            <person name="Nagy L.G."/>
            <person name="Floudas D."/>
            <person name="Copeland A."/>
            <person name="Barry K.W."/>
            <person name="Cichocki N."/>
            <person name="Veneault-Fourrey C."/>
            <person name="LaButti K."/>
            <person name="Lindquist E.A."/>
            <person name="Lipzen A."/>
            <person name="Lundell T."/>
            <person name="Morin E."/>
            <person name="Murat C."/>
            <person name="Riley R."/>
            <person name="Ohm R."/>
            <person name="Sun H."/>
            <person name="Tunlid A."/>
            <person name="Henrissat B."/>
            <person name="Grigoriev I.V."/>
            <person name="Hibbett D.S."/>
            <person name="Martin F."/>
        </authorList>
    </citation>
    <scope>NUCLEOTIDE SEQUENCE [LARGE SCALE GENOMIC DNA]</scope>
    <source>
        <strain evidence="2">MUT 4182</strain>
    </source>
</reference>
<keyword evidence="2" id="KW-1185">Reference proteome</keyword>
<organism evidence="1 2">
    <name type="scientific">Tulasnella calospora MUT 4182</name>
    <dbReference type="NCBI Taxonomy" id="1051891"/>
    <lineage>
        <taxon>Eukaryota</taxon>
        <taxon>Fungi</taxon>
        <taxon>Dikarya</taxon>
        <taxon>Basidiomycota</taxon>
        <taxon>Agaricomycotina</taxon>
        <taxon>Agaricomycetes</taxon>
        <taxon>Cantharellales</taxon>
        <taxon>Tulasnellaceae</taxon>
        <taxon>Tulasnella</taxon>
    </lineage>
</organism>
<accession>A0A0C3QDS5</accession>